<feature type="domain" description="SET" evidence="2">
    <location>
        <begin position="27"/>
        <end position="185"/>
    </location>
</feature>
<accession>A0A7S3P8H1</accession>
<protein>
    <recommendedName>
        <fullName evidence="2">SET domain-containing protein</fullName>
    </recommendedName>
</protein>
<dbReference type="SUPFAM" id="SSF82199">
    <property type="entry name" value="SET domain"/>
    <property type="match status" value="1"/>
</dbReference>
<sequence>MTLWRLAVVLTALVTTATAGEEEQGQCGLYLAPSSTQQDPETTIWGLYAGKEIPVGEKVGPPELAINLWHFKANSIANDKQSELWQTMVDFLESFIWVPGPVGARFEQDEGRVVSAVPGLGVLSAFDVKLTNANWLHHAAYDQPAWNTQPTVPHPGRGSFTSFYQATVQATADIAKGSEIFMDYGENWAEDEKREALLLEDYKNLDATIDKMIAFFDKHNDLHEASKAQIYNFLSKDVMVAAVGHHKAKTVAKLLPATPDELKEIPAKGGILVHSAPTVYRQDDWLTENGFCVDHLQPGPSTIPQAGRGALAARPIKAGTVVTASPLVHIPNKSILDMHEVEIDPSDEDYMRSNDKVTGQQLLLNYCYGHPASSMVFFPSGPMASYINHSKEKANAKLQWSKHPKHESSWYKVKPFDLVGEDRQYLGLVMEVVATRDIAEGEEVFLDYGDEWQAAWDKHVAEWKAPKEWPLRAIDFNEQYRNKPFETTTDLGKDPSYPEHVALKAFLMIEESLRAGTREDPKFWAMPEEGTAYDADNLFDLVIVDKREIGEDEHGVKTYDYLVRWTNNRGVDTFVDHVPHDAFIFVDAPGQSDQFSVEHPFRHYIGIPDDVFPTGPWRNLK</sequence>
<dbReference type="InterPro" id="IPR046341">
    <property type="entry name" value="SET_dom_sf"/>
</dbReference>
<dbReference type="AlphaFoldDB" id="A0A7S3P8H1"/>
<keyword evidence="1" id="KW-0732">Signal</keyword>
<feature type="signal peptide" evidence="1">
    <location>
        <begin position="1"/>
        <end position="19"/>
    </location>
</feature>
<dbReference type="InterPro" id="IPR001214">
    <property type="entry name" value="SET_dom"/>
</dbReference>
<reference evidence="3" key="1">
    <citation type="submission" date="2021-01" db="EMBL/GenBank/DDBJ databases">
        <authorList>
            <person name="Corre E."/>
            <person name="Pelletier E."/>
            <person name="Niang G."/>
            <person name="Scheremetjew M."/>
            <person name="Finn R."/>
            <person name="Kale V."/>
            <person name="Holt S."/>
            <person name="Cochrane G."/>
            <person name="Meng A."/>
            <person name="Brown T."/>
            <person name="Cohen L."/>
        </authorList>
    </citation>
    <scope>NUCLEOTIDE SEQUENCE</scope>
    <source>
        <strain evidence="3">CCMP127</strain>
    </source>
</reference>
<feature type="chain" id="PRO_5030691675" description="SET domain-containing protein" evidence="1">
    <location>
        <begin position="20"/>
        <end position="621"/>
    </location>
</feature>
<evidence type="ECO:0000259" key="2">
    <source>
        <dbReference type="PROSITE" id="PS50280"/>
    </source>
</evidence>
<dbReference type="PROSITE" id="PS50280">
    <property type="entry name" value="SET"/>
    <property type="match status" value="2"/>
</dbReference>
<evidence type="ECO:0000313" key="3">
    <source>
        <dbReference type="EMBL" id="CAE0414719.1"/>
    </source>
</evidence>
<dbReference type="Gene3D" id="2.170.270.10">
    <property type="entry name" value="SET domain"/>
    <property type="match status" value="2"/>
</dbReference>
<dbReference type="Pfam" id="PF00856">
    <property type="entry name" value="SET"/>
    <property type="match status" value="1"/>
</dbReference>
<dbReference type="EMBL" id="HBIM01015094">
    <property type="protein sequence ID" value="CAE0414719.1"/>
    <property type="molecule type" value="Transcribed_RNA"/>
</dbReference>
<evidence type="ECO:0000256" key="1">
    <source>
        <dbReference type="SAM" id="SignalP"/>
    </source>
</evidence>
<name>A0A7S3P8H1_9STRA</name>
<organism evidence="3">
    <name type="scientific">Amphora coffeiformis</name>
    <dbReference type="NCBI Taxonomy" id="265554"/>
    <lineage>
        <taxon>Eukaryota</taxon>
        <taxon>Sar</taxon>
        <taxon>Stramenopiles</taxon>
        <taxon>Ochrophyta</taxon>
        <taxon>Bacillariophyta</taxon>
        <taxon>Bacillariophyceae</taxon>
        <taxon>Bacillariophycidae</taxon>
        <taxon>Thalassiophysales</taxon>
        <taxon>Catenulaceae</taxon>
        <taxon>Amphora</taxon>
    </lineage>
</organism>
<gene>
    <name evidence="3" type="ORF">ACOF00016_LOCUS11929</name>
</gene>
<feature type="domain" description="SET" evidence="2">
    <location>
        <begin position="294"/>
        <end position="449"/>
    </location>
</feature>
<proteinExistence type="predicted"/>